<evidence type="ECO:0000313" key="3">
    <source>
        <dbReference type="EMBL" id="WMV29900.1"/>
    </source>
</evidence>
<dbReference type="SUPFAM" id="SSF53098">
    <property type="entry name" value="Ribonuclease H-like"/>
    <property type="match status" value="1"/>
</dbReference>
<dbReference type="Pfam" id="PF24626">
    <property type="entry name" value="SH3_Tf2-1"/>
    <property type="match status" value="1"/>
</dbReference>
<dbReference type="Pfam" id="PF17921">
    <property type="entry name" value="Integrase_H2C2"/>
    <property type="match status" value="1"/>
</dbReference>
<dbReference type="Proteomes" id="UP001234989">
    <property type="component" value="Chromosome 5"/>
</dbReference>
<dbReference type="PANTHER" id="PTHR45835:SF99">
    <property type="entry name" value="CHROMO DOMAIN-CONTAINING PROTEIN-RELATED"/>
    <property type="match status" value="1"/>
</dbReference>
<evidence type="ECO:0000259" key="2">
    <source>
        <dbReference type="Pfam" id="PF24626"/>
    </source>
</evidence>
<dbReference type="Gene3D" id="1.10.340.70">
    <property type="match status" value="1"/>
</dbReference>
<dbReference type="PANTHER" id="PTHR45835">
    <property type="entry name" value="YALI0A06105P"/>
    <property type="match status" value="1"/>
</dbReference>
<sequence length="289" mass="33289">MHHELVQHYWWCGKKKDIAHFVSRCLTCQRVKCEHQRPGGISQRMHIPTWKWERITLDFVVVLSTIMSHYDSIWVVVDSLTKSSHFILVRVMYTTEKLVEHGLGTWLDISTSFNAQIDGHSERMIHALEDILQAYVIDFGTRWDQYFPLEVFSYNNNYHSSIQMGPFEALHGAVVLTTGREVDHEDEPFLGSLGCLDLIVTHESVIRLRRKGKLSSRFNDNFEILSCVAEVAYNLALPLSLSVVHLVFHVSMLRKYVSDESHVLSPDSVELGLDLSFEEDHIPMLDGHV</sequence>
<dbReference type="AlphaFoldDB" id="A0AAF0QW65"/>
<protein>
    <recommendedName>
        <fullName evidence="5">Integrase zinc-binding domain-containing protein</fullName>
    </recommendedName>
</protein>
<dbReference type="InterPro" id="IPR012337">
    <property type="entry name" value="RNaseH-like_sf"/>
</dbReference>
<dbReference type="InterPro" id="IPR036397">
    <property type="entry name" value="RNaseH_sf"/>
</dbReference>
<feature type="domain" description="Tf2-1-like SH3-like" evidence="2">
    <location>
        <begin position="205"/>
        <end position="257"/>
    </location>
</feature>
<accession>A0AAF0QW65</accession>
<evidence type="ECO:0000313" key="4">
    <source>
        <dbReference type="Proteomes" id="UP001234989"/>
    </source>
</evidence>
<dbReference type="GO" id="GO:0003676">
    <property type="term" value="F:nucleic acid binding"/>
    <property type="evidence" value="ECO:0007669"/>
    <property type="project" value="InterPro"/>
</dbReference>
<feature type="domain" description="Integrase zinc-binding" evidence="1">
    <location>
        <begin position="2"/>
        <end position="32"/>
    </location>
</feature>
<dbReference type="InterPro" id="IPR056924">
    <property type="entry name" value="SH3_Tf2-1"/>
</dbReference>
<gene>
    <name evidence="3" type="ORF">MTR67_023285</name>
</gene>
<proteinExistence type="predicted"/>
<evidence type="ECO:0000259" key="1">
    <source>
        <dbReference type="Pfam" id="PF17921"/>
    </source>
</evidence>
<dbReference type="EMBL" id="CP133616">
    <property type="protein sequence ID" value="WMV29900.1"/>
    <property type="molecule type" value="Genomic_DNA"/>
</dbReference>
<dbReference type="InterPro" id="IPR041588">
    <property type="entry name" value="Integrase_H2C2"/>
</dbReference>
<organism evidence="3 4">
    <name type="scientific">Solanum verrucosum</name>
    <dbReference type="NCBI Taxonomy" id="315347"/>
    <lineage>
        <taxon>Eukaryota</taxon>
        <taxon>Viridiplantae</taxon>
        <taxon>Streptophyta</taxon>
        <taxon>Embryophyta</taxon>
        <taxon>Tracheophyta</taxon>
        <taxon>Spermatophyta</taxon>
        <taxon>Magnoliopsida</taxon>
        <taxon>eudicotyledons</taxon>
        <taxon>Gunneridae</taxon>
        <taxon>Pentapetalae</taxon>
        <taxon>asterids</taxon>
        <taxon>lamiids</taxon>
        <taxon>Solanales</taxon>
        <taxon>Solanaceae</taxon>
        <taxon>Solanoideae</taxon>
        <taxon>Solaneae</taxon>
        <taxon>Solanum</taxon>
    </lineage>
</organism>
<evidence type="ECO:0008006" key="5">
    <source>
        <dbReference type="Google" id="ProtNLM"/>
    </source>
</evidence>
<dbReference type="Gene3D" id="3.30.420.10">
    <property type="entry name" value="Ribonuclease H-like superfamily/Ribonuclease H"/>
    <property type="match status" value="1"/>
</dbReference>
<reference evidence="3" key="1">
    <citation type="submission" date="2023-08" db="EMBL/GenBank/DDBJ databases">
        <title>A de novo genome assembly of Solanum verrucosum Schlechtendal, a Mexican diploid species geographically isolated from the other diploid A-genome species in potato relatives.</title>
        <authorList>
            <person name="Hosaka K."/>
        </authorList>
    </citation>
    <scope>NUCLEOTIDE SEQUENCE</scope>
    <source>
        <tissue evidence="3">Young leaves</tissue>
    </source>
</reference>
<keyword evidence="4" id="KW-1185">Reference proteome</keyword>
<name>A0AAF0QW65_SOLVR</name>